<dbReference type="Proteomes" id="UP000037069">
    <property type="component" value="Unassembled WGS sequence"/>
</dbReference>
<dbReference type="AlphaFoldDB" id="A0A0L0BMN2"/>
<accession>A0A0L0BMN2</accession>
<keyword evidence="1" id="KW-0472">Membrane</keyword>
<dbReference type="OrthoDB" id="7775175at2759"/>
<proteinExistence type="predicted"/>
<name>A0A0L0BMN2_LUCCU</name>
<comment type="caution">
    <text evidence="2">The sequence shown here is derived from an EMBL/GenBank/DDBJ whole genome shotgun (WGS) entry which is preliminary data.</text>
</comment>
<feature type="non-terminal residue" evidence="2">
    <location>
        <position position="252"/>
    </location>
</feature>
<reference evidence="2 3" key="1">
    <citation type="journal article" date="2015" name="Nat. Commun.">
        <title>Lucilia cuprina genome unlocks parasitic fly biology to underpin future interventions.</title>
        <authorList>
            <person name="Anstead C.A."/>
            <person name="Korhonen P.K."/>
            <person name="Young N.D."/>
            <person name="Hall R.S."/>
            <person name="Jex A.R."/>
            <person name="Murali S.C."/>
            <person name="Hughes D.S."/>
            <person name="Lee S.F."/>
            <person name="Perry T."/>
            <person name="Stroehlein A.J."/>
            <person name="Ansell B.R."/>
            <person name="Breugelmans B."/>
            <person name="Hofmann A."/>
            <person name="Qu J."/>
            <person name="Dugan S."/>
            <person name="Lee S.L."/>
            <person name="Chao H."/>
            <person name="Dinh H."/>
            <person name="Han Y."/>
            <person name="Doddapaneni H.V."/>
            <person name="Worley K.C."/>
            <person name="Muzny D.M."/>
            <person name="Ioannidis P."/>
            <person name="Waterhouse R.M."/>
            <person name="Zdobnov E.M."/>
            <person name="James P.J."/>
            <person name="Bagnall N.H."/>
            <person name="Kotze A.C."/>
            <person name="Gibbs R.A."/>
            <person name="Richards S."/>
            <person name="Batterham P."/>
            <person name="Gasser R.B."/>
        </authorList>
    </citation>
    <scope>NUCLEOTIDE SEQUENCE [LARGE SCALE GENOMIC DNA]</scope>
    <source>
        <strain evidence="2 3">LS</strain>
        <tissue evidence="2">Full body</tissue>
    </source>
</reference>
<evidence type="ECO:0000313" key="3">
    <source>
        <dbReference type="Proteomes" id="UP000037069"/>
    </source>
</evidence>
<keyword evidence="3" id="KW-1185">Reference proteome</keyword>
<evidence type="ECO:0000313" key="2">
    <source>
        <dbReference type="EMBL" id="KNC21267.1"/>
    </source>
</evidence>
<dbReference type="EMBL" id="JRES01001642">
    <property type="protein sequence ID" value="KNC21267.1"/>
    <property type="molecule type" value="Genomic_DNA"/>
</dbReference>
<feature type="transmembrane region" description="Helical" evidence="1">
    <location>
        <begin position="82"/>
        <end position="102"/>
    </location>
</feature>
<sequence>MVLQNHNTIAARSLTSTTNSGNTAHSTASNSTDTARVAYRMSQQRPIVDLLVAMIAVPILILCALQLEKNLHDMANSPESRWLVFALGIGMLIVSVIICGYVTHRMGVCIWAGPIDEVGNRVGSGSGGSRGVSHINSQNDILRIVDSLPPSYDSVVKFDIPPPPYDCLVIDMEQCKDEPETENKPTVSTQNSTVHMTLNCITNFSNDWASFNPEETFDPYTNSPLENDLNVMVKFYINGFEEDVNSFLRQNF</sequence>
<keyword evidence="1" id="KW-0812">Transmembrane</keyword>
<keyword evidence="1" id="KW-1133">Transmembrane helix</keyword>
<dbReference type="OMA" id="AYECLVI"/>
<protein>
    <submittedName>
        <fullName evidence="2">Uncharacterized protein</fullName>
    </submittedName>
</protein>
<feature type="transmembrane region" description="Helical" evidence="1">
    <location>
        <begin position="47"/>
        <end position="67"/>
    </location>
</feature>
<gene>
    <name evidence="2" type="ORF">FF38_13921</name>
</gene>
<evidence type="ECO:0000256" key="1">
    <source>
        <dbReference type="SAM" id="Phobius"/>
    </source>
</evidence>
<organism evidence="2 3">
    <name type="scientific">Lucilia cuprina</name>
    <name type="common">Green bottle fly</name>
    <name type="synonym">Australian sheep blowfly</name>
    <dbReference type="NCBI Taxonomy" id="7375"/>
    <lineage>
        <taxon>Eukaryota</taxon>
        <taxon>Metazoa</taxon>
        <taxon>Ecdysozoa</taxon>
        <taxon>Arthropoda</taxon>
        <taxon>Hexapoda</taxon>
        <taxon>Insecta</taxon>
        <taxon>Pterygota</taxon>
        <taxon>Neoptera</taxon>
        <taxon>Endopterygota</taxon>
        <taxon>Diptera</taxon>
        <taxon>Brachycera</taxon>
        <taxon>Muscomorpha</taxon>
        <taxon>Oestroidea</taxon>
        <taxon>Calliphoridae</taxon>
        <taxon>Luciliinae</taxon>
        <taxon>Lucilia</taxon>
    </lineage>
</organism>